<accession>A0A9P9ETA6</accession>
<keyword evidence="1" id="KW-0812">Transmembrane</keyword>
<keyword evidence="1" id="KW-1133">Transmembrane helix</keyword>
<dbReference type="AlphaFoldDB" id="A0A9P9ETA6"/>
<dbReference type="OrthoDB" id="9909019at2759"/>
<sequence length="252" mass="28331">MDNSKHEFVPMMVGYRVLEPDGFQIQWARSGTWYTNSIASDDSGSLGEPVVRRLTYKIFLATWIVPRFLITEYDDCTTVKNDTEFGQFFDLGISIDATPLQLGNETFFDRRWLDAFICNPDTTMRDGVAAFVRAAMSGFHAMYPTVIRHPAQVVYLAVGILAFLVGIVRIWLGPPKLTSWMGQHVYLALGGVVTISEKPVGLRSGYEVASGDLGRLRLLKGEPDLIASPSEIEMVDETSRLESSREHHHYTY</sequence>
<reference evidence="2" key="1">
    <citation type="journal article" date="2021" name="Nat. Commun.">
        <title>Genetic determinants of endophytism in the Arabidopsis root mycobiome.</title>
        <authorList>
            <person name="Mesny F."/>
            <person name="Miyauchi S."/>
            <person name="Thiergart T."/>
            <person name="Pickel B."/>
            <person name="Atanasova L."/>
            <person name="Karlsson M."/>
            <person name="Huettel B."/>
            <person name="Barry K.W."/>
            <person name="Haridas S."/>
            <person name="Chen C."/>
            <person name="Bauer D."/>
            <person name="Andreopoulos W."/>
            <person name="Pangilinan J."/>
            <person name="LaButti K."/>
            <person name="Riley R."/>
            <person name="Lipzen A."/>
            <person name="Clum A."/>
            <person name="Drula E."/>
            <person name="Henrissat B."/>
            <person name="Kohler A."/>
            <person name="Grigoriev I.V."/>
            <person name="Martin F.M."/>
            <person name="Hacquard S."/>
        </authorList>
    </citation>
    <scope>NUCLEOTIDE SEQUENCE</scope>
    <source>
        <strain evidence="2">MPI-CAGE-AT-0021</strain>
    </source>
</reference>
<feature type="transmembrane region" description="Helical" evidence="1">
    <location>
        <begin position="153"/>
        <end position="172"/>
    </location>
</feature>
<evidence type="ECO:0000256" key="1">
    <source>
        <dbReference type="SAM" id="Phobius"/>
    </source>
</evidence>
<gene>
    <name evidence="2" type="ORF">B0J13DRAFT_525621</name>
</gene>
<name>A0A9P9ETA6_9HYPO</name>
<keyword evidence="1" id="KW-0472">Membrane</keyword>
<dbReference type="Proteomes" id="UP000717696">
    <property type="component" value="Unassembled WGS sequence"/>
</dbReference>
<evidence type="ECO:0000313" key="3">
    <source>
        <dbReference type="Proteomes" id="UP000717696"/>
    </source>
</evidence>
<comment type="caution">
    <text evidence="2">The sequence shown here is derived from an EMBL/GenBank/DDBJ whole genome shotgun (WGS) entry which is preliminary data.</text>
</comment>
<organism evidence="2 3">
    <name type="scientific">Dactylonectria estremocensis</name>
    <dbReference type="NCBI Taxonomy" id="1079267"/>
    <lineage>
        <taxon>Eukaryota</taxon>
        <taxon>Fungi</taxon>
        <taxon>Dikarya</taxon>
        <taxon>Ascomycota</taxon>
        <taxon>Pezizomycotina</taxon>
        <taxon>Sordariomycetes</taxon>
        <taxon>Hypocreomycetidae</taxon>
        <taxon>Hypocreales</taxon>
        <taxon>Nectriaceae</taxon>
        <taxon>Dactylonectria</taxon>
    </lineage>
</organism>
<proteinExistence type="predicted"/>
<dbReference type="EMBL" id="JAGMUU010000010">
    <property type="protein sequence ID" value="KAH7144233.1"/>
    <property type="molecule type" value="Genomic_DNA"/>
</dbReference>
<protein>
    <submittedName>
        <fullName evidence="2">Uncharacterized protein</fullName>
    </submittedName>
</protein>
<evidence type="ECO:0000313" key="2">
    <source>
        <dbReference type="EMBL" id="KAH7144233.1"/>
    </source>
</evidence>
<keyword evidence="3" id="KW-1185">Reference proteome</keyword>